<dbReference type="Proteomes" id="UP000285301">
    <property type="component" value="Unassembled WGS sequence"/>
</dbReference>
<reference evidence="11" key="2">
    <citation type="submission" date="2018-11" db="EMBL/GenBank/DDBJ databases">
        <title>Trombidioid mite genomics.</title>
        <authorList>
            <person name="Dong X."/>
        </authorList>
    </citation>
    <scope>NUCLEOTIDE SEQUENCE</scope>
    <source>
        <strain evidence="11">UoL-WK</strain>
    </source>
</reference>
<comment type="subcellular location">
    <subcellularLocation>
        <location evidence="1 9">Membrane</location>
        <topology evidence="1 9">Single-pass type II membrane protein</topology>
    </subcellularLocation>
</comment>
<keyword evidence="5 9" id="KW-1133">Transmembrane helix</keyword>
<proteinExistence type="inferred from homology"/>
<evidence type="ECO:0000259" key="10">
    <source>
        <dbReference type="PROSITE" id="PS50869"/>
    </source>
</evidence>
<evidence type="ECO:0000256" key="9">
    <source>
        <dbReference type="RuleBase" id="RU367061"/>
    </source>
</evidence>
<evidence type="ECO:0000256" key="3">
    <source>
        <dbReference type="ARBA" id="ARBA00022692"/>
    </source>
</evidence>
<name>A0A3S3PFP7_9ACAR</name>
<keyword evidence="4 9" id="KW-0735">Signal-anchor</keyword>
<dbReference type="PROSITE" id="PS50869">
    <property type="entry name" value="BRICHOS"/>
    <property type="match status" value="1"/>
</dbReference>
<dbReference type="GO" id="GO:0070062">
    <property type="term" value="C:extracellular exosome"/>
    <property type="evidence" value="ECO:0007669"/>
    <property type="project" value="TreeGrafter"/>
</dbReference>
<dbReference type="STRING" id="1965070.A0A3S3PFP7"/>
<dbReference type="GO" id="GO:0042985">
    <property type="term" value="P:negative regulation of amyloid precursor protein biosynthetic process"/>
    <property type="evidence" value="ECO:0007669"/>
    <property type="project" value="TreeGrafter"/>
</dbReference>
<keyword evidence="6 9" id="KW-0472">Membrane</keyword>
<dbReference type="Pfam" id="PF04089">
    <property type="entry name" value="BRICHOS"/>
    <property type="match status" value="1"/>
</dbReference>
<dbReference type="GO" id="GO:0001540">
    <property type="term" value="F:amyloid-beta binding"/>
    <property type="evidence" value="ECO:0007669"/>
    <property type="project" value="TreeGrafter"/>
</dbReference>
<protein>
    <recommendedName>
        <fullName evidence="9">Integral membrane protein 2</fullName>
    </recommendedName>
</protein>
<evidence type="ECO:0000313" key="11">
    <source>
        <dbReference type="EMBL" id="RWS14287.1"/>
    </source>
</evidence>
<dbReference type="InterPro" id="IPR040145">
    <property type="entry name" value="ITM2"/>
</dbReference>
<dbReference type="EMBL" id="NCKU01000760">
    <property type="protein sequence ID" value="RWS14287.1"/>
    <property type="molecule type" value="Genomic_DNA"/>
</dbReference>
<evidence type="ECO:0000256" key="6">
    <source>
        <dbReference type="ARBA" id="ARBA00023136"/>
    </source>
</evidence>
<feature type="domain" description="BRICHOS" evidence="10">
    <location>
        <begin position="197"/>
        <end position="292"/>
    </location>
</feature>
<evidence type="ECO:0000256" key="8">
    <source>
        <dbReference type="ARBA" id="ARBA00023180"/>
    </source>
</evidence>
<evidence type="ECO:0000313" key="12">
    <source>
        <dbReference type="EMBL" id="RWS14291.1"/>
    </source>
</evidence>
<reference evidence="11 13" key="1">
    <citation type="journal article" date="2018" name="Gigascience">
        <title>Genomes of trombidid mites reveal novel predicted allergens and laterally-transferred genes associated with secondary metabolism.</title>
        <authorList>
            <person name="Dong X."/>
            <person name="Chaisiri K."/>
            <person name="Xia D."/>
            <person name="Armstrong S.D."/>
            <person name="Fang Y."/>
            <person name="Donnelly M.J."/>
            <person name="Kadowaki T."/>
            <person name="McGarry J.W."/>
            <person name="Darby A.C."/>
            <person name="Makepeace B.L."/>
        </authorList>
    </citation>
    <scope>NUCLEOTIDE SEQUENCE [LARGE SCALE GENOMIC DNA]</scope>
    <source>
        <strain evidence="11">UoL-WK</strain>
    </source>
</reference>
<comment type="caution">
    <text evidence="11">The sequence shown here is derived from an EMBL/GenBank/DDBJ whole genome shotgun (WGS) entry which is preliminary data.</text>
</comment>
<dbReference type="OrthoDB" id="9982095at2759"/>
<keyword evidence="9" id="KW-1003">Cell membrane</keyword>
<evidence type="ECO:0000256" key="7">
    <source>
        <dbReference type="ARBA" id="ARBA00023157"/>
    </source>
</evidence>
<dbReference type="EMBL" id="NCKU01000759">
    <property type="protein sequence ID" value="RWS14291.1"/>
    <property type="molecule type" value="Genomic_DNA"/>
</dbReference>
<organism evidence="11 13">
    <name type="scientific">Dinothrombium tinctorium</name>
    <dbReference type="NCBI Taxonomy" id="1965070"/>
    <lineage>
        <taxon>Eukaryota</taxon>
        <taxon>Metazoa</taxon>
        <taxon>Ecdysozoa</taxon>
        <taxon>Arthropoda</taxon>
        <taxon>Chelicerata</taxon>
        <taxon>Arachnida</taxon>
        <taxon>Acari</taxon>
        <taxon>Acariformes</taxon>
        <taxon>Trombidiformes</taxon>
        <taxon>Prostigmata</taxon>
        <taxon>Anystina</taxon>
        <taxon>Parasitengona</taxon>
        <taxon>Trombidioidea</taxon>
        <taxon>Trombidiidae</taxon>
        <taxon>Dinothrombium</taxon>
    </lineage>
</organism>
<dbReference type="GO" id="GO:0005794">
    <property type="term" value="C:Golgi apparatus"/>
    <property type="evidence" value="ECO:0007669"/>
    <property type="project" value="TreeGrafter"/>
</dbReference>
<dbReference type="PANTHER" id="PTHR10962:SF1">
    <property type="entry name" value="INTEGRAL MEMBRANE PROTEIN 2"/>
    <property type="match status" value="1"/>
</dbReference>
<keyword evidence="13" id="KW-1185">Reference proteome</keyword>
<dbReference type="InterPro" id="IPR007084">
    <property type="entry name" value="BRICHOS_dom"/>
</dbReference>
<evidence type="ECO:0000256" key="4">
    <source>
        <dbReference type="ARBA" id="ARBA00022968"/>
    </source>
</evidence>
<evidence type="ECO:0000313" key="13">
    <source>
        <dbReference type="Proteomes" id="UP000285301"/>
    </source>
</evidence>
<evidence type="ECO:0000256" key="1">
    <source>
        <dbReference type="ARBA" id="ARBA00004606"/>
    </source>
</evidence>
<keyword evidence="8" id="KW-0325">Glycoprotein</keyword>
<dbReference type="AlphaFoldDB" id="A0A3S3PFP7"/>
<feature type="transmembrane region" description="Helical" evidence="9">
    <location>
        <begin position="56"/>
        <end position="83"/>
    </location>
</feature>
<dbReference type="SMART" id="SM01039">
    <property type="entry name" value="BRICHOS"/>
    <property type="match status" value="1"/>
</dbReference>
<evidence type="ECO:0000256" key="5">
    <source>
        <dbReference type="ARBA" id="ARBA00022989"/>
    </source>
</evidence>
<sequence>MTIITHPISEKKLSQQKEPLVNAEESNASSIAENDVEANRNPLIVTMMLRSRARRISSLTTLCVFLTALLVFTTGIIGGYYLYRQFTQYKLRHFRGWCSIPYSEQQRYESVEHLPPNEFPRYDKAMSEFMKSFSHTANKQTGDNKDSRPPHIDDFFDEEFDLDIEMEKYERIEVPNFNHGRRGRFVHDFSVVKSPTPYYCIYYETTDFLSQNKTAIIDLEEGRCFVMPLNRTTVLPPKSLYDLIVKMRTGYYNIDTEIVRESYRVVTPAVSDYRTVGYYIARECGNLPTYELEKVTSSVYKRSITEIAKMPIFSVFSGRKISEFHIVNLINAPGKK</sequence>
<keyword evidence="7" id="KW-1015">Disulfide bond</keyword>
<keyword evidence="3 9" id="KW-0812">Transmembrane</keyword>
<gene>
    <name evidence="12" type="ORF">B4U79_00533</name>
    <name evidence="11" type="ORF">B4U79_06127</name>
</gene>
<comment type="similarity">
    <text evidence="2 9">Belongs to the ITM2 family.</text>
</comment>
<accession>A0A3S3PFP7</accession>
<dbReference type="GO" id="GO:0005886">
    <property type="term" value="C:plasma membrane"/>
    <property type="evidence" value="ECO:0007669"/>
    <property type="project" value="UniProtKB-UniRule"/>
</dbReference>
<evidence type="ECO:0000256" key="2">
    <source>
        <dbReference type="ARBA" id="ARBA00006794"/>
    </source>
</evidence>
<dbReference type="PANTHER" id="PTHR10962">
    <property type="entry name" value="INTEGRAL TRANSMEMBRANE PROTEIN 2"/>
    <property type="match status" value="1"/>
</dbReference>